<dbReference type="AlphaFoldDB" id="A0A9P5NS30"/>
<evidence type="ECO:0000259" key="4">
    <source>
        <dbReference type="PROSITE" id="PS51015"/>
    </source>
</evidence>
<feature type="region of interest" description="Disordered" evidence="3">
    <location>
        <begin position="13"/>
        <end position="38"/>
    </location>
</feature>
<organism evidence="5 6">
    <name type="scientific">Gymnopilus junonius</name>
    <name type="common">Spectacular rustgill mushroom</name>
    <name type="synonym">Gymnopilus spectabilis subsp. junonius</name>
    <dbReference type="NCBI Taxonomy" id="109634"/>
    <lineage>
        <taxon>Eukaryota</taxon>
        <taxon>Fungi</taxon>
        <taxon>Dikarya</taxon>
        <taxon>Basidiomycota</taxon>
        <taxon>Agaricomycotina</taxon>
        <taxon>Agaricomycetes</taxon>
        <taxon>Agaricomycetidae</taxon>
        <taxon>Agaricales</taxon>
        <taxon>Agaricineae</taxon>
        <taxon>Hymenogastraceae</taxon>
        <taxon>Gymnopilus</taxon>
    </lineage>
</organism>
<reference evidence="5" key="1">
    <citation type="submission" date="2020-11" db="EMBL/GenBank/DDBJ databases">
        <authorList>
            <consortium name="DOE Joint Genome Institute"/>
            <person name="Ahrendt S."/>
            <person name="Riley R."/>
            <person name="Andreopoulos W."/>
            <person name="LaButti K."/>
            <person name="Pangilinan J."/>
            <person name="Ruiz-duenas F.J."/>
            <person name="Barrasa J.M."/>
            <person name="Sanchez-Garcia M."/>
            <person name="Camarero S."/>
            <person name="Miyauchi S."/>
            <person name="Serrano A."/>
            <person name="Linde D."/>
            <person name="Babiker R."/>
            <person name="Drula E."/>
            <person name="Ayuso-Fernandez I."/>
            <person name="Pacheco R."/>
            <person name="Padilla G."/>
            <person name="Ferreira P."/>
            <person name="Barriuso J."/>
            <person name="Kellner H."/>
            <person name="Castanera R."/>
            <person name="Alfaro M."/>
            <person name="Ramirez L."/>
            <person name="Pisabarro A.G."/>
            <person name="Kuo A."/>
            <person name="Tritt A."/>
            <person name="Lipzen A."/>
            <person name="He G."/>
            <person name="Yan M."/>
            <person name="Ng V."/>
            <person name="Cullen D."/>
            <person name="Martin F."/>
            <person name="Rosso M.-N."/>
            <person name="Henrissat B."/>
            <person name="Hibbett D."/>
            <person name="Martinez A.T."/>
            <person name="Grigoriev I.V."/>
        </authorList>
    </citation>
    <scope>NUCLEOTIDE SEQUENCE</scope>
    <source>
        <strain evidence="5">AH 44721</strain>
    </source>
</reference>
<evidence type="ECO:0000256" key="3">
    <source>
        <dbReference type="SAM" id="MobiDB-lite"/>
    </source>
</evidence>
<dbReference type="InterPro" id="IPR015947">
    <property type="entry name" value="PUA-like_sf"/>
</dbReference>
<comment type="caution">
    <text evidence="5">The sequence shown here is derived from an EMBL/GenBank/DDBJ whole genome shotgun (WGS) entry which is preliminary data.</text>
</comment>
<dbReference type="GO" id="GO:0044027">
    <property type="term" value="P:negative regulation of gene expression via chromosomal CpG island methylation"/>
    <property type="evidence" value="ECO:0007669"/>
    <property type="project" value="TreeGrafter"/>
</dbReference>
<dbReference type="InterPro" id="IPR045134">
    <property type="entry name" value="UHRF1/2-like"/>
</dbReference>
<proteinExistence type="predicted"/>
<dbReference type="SMART" id="SM00466">
    <property type="entry name" value="SRA"/>
    <property type="match status" value="1"/>
</dbReference>
<gene>
    <name evidence="5" type="ORF">CPB84DRAFT_1769313</name>
</gene>
<dbReference type="GO" id="GO:0061630">
    <property type="term" value="F:ubiquitin protein ligase activity"/>
    <property type="evidence" value="ECO:0007669"/>
    <property type="project" value="TreeGrafter"/>
</dbReference>
<dbReference type="EMBL" id="JADNYJ010000016">
    <property type="protein sequence ID" value="KAF8907031.1"/>
    <property type="molecule type" value="Genomic_DNA"/>
</dbReference>
<dbReference type="SUPFAM" id="SSF88697">
    <property type="entry name" value="PUA domain-like"/>
    <property type="match status" value="1"/>
</dbReference>
<sequence length="192" mass="21490">MAMEALRAKLMANTQFYPPDRMGQERKSQPPEPEEVQHFGSVEDIPVLTTFADRQRCADSGMHRPTQAGIWGSSEYGAYSIVMSGGYDDDDDEGNKIIYTGTGPANVDQDPHYRDNLSLKISAETKNPVRVIRGAGHNGKRNNSPWAPAEGLRYDGLYVVTRAYIDKGKKGNKICRFELVRLPGQLKIPKRY</sequence>
<protein>
    <submittedName>
        <fullName evidence="5">PUA-like domain-containing protein</fullName>
    </submittedName>
</protein>
<dbReference type="InterPro" id="IPR036987">
    <property type="entry name" value="SRA-YDG_sf"/>
</dbReference>
<feature type="domain" description="YDG" evidence="4">
    <location>
        <begin position="40"/>
        <end position="181"/>
    </location>
</feature>
<accession>A0A9P5NS30</accession>
<dbReference type="GO" id="GO:0016567">
    <property type="term" value="P:protein ubiquitination"/>
    <property type="evidence" value="ECO:0007669"/>
    <property type="project" value="TreeGrafter"/>
</dbReference>
<evidence type="ECO:0000313" key="5">
    <source>
        <dbReference type="EMBL" id="KAF8907031.1"/>
    </source>
</evidence>
<dbReference type="PROSITE" id="PS51015">
    <property type="entry name" value="YDG"/>
    <property type="match status" value="1"/>
</dbReference>
<keyword evidence="1 2" id="KW-0539">Nucleus</keyword>
<dbReference type="PANTHER" id="PTHR14140">
    <property type="entry name" value="E3 UBIQUITIN-PROTEIN LIGASE UHRF-RELATED"/>
    <property type="match status" value="1"/>
</dbReference>
<dbReference type="Proteomes" id="UP000724874">
    <property type="component" value="Unassembled WGS sequence"/>
</dbReference>
<name>A0A9P5NS30_GYMJU</name>
<dbReference type="OrthoDB" id="2270193at2759"/>
<evidence type="ECO:0000256" key="1">
    <source>
        <dbReference type="ARBA" id="ARBA00023242"/>
    </source>
</evidence>
<evidence type="ECO:0000313" key="6">
    <source>
        <dbReference type="Proteomes" id="UP000724874"/>
    </source>
</evidence>
<evidence type="ECO:0000256" key="2">
    <source>
        <dbReference type="PROSITE-ProRule" id="PRU00358"/>
    </source>
</evidence>
<dbReference type="Gene3D" id="2.30.280.10">
    <property type="entry name" value="SRA-YDG"/>
    <property type="match status" value="1"/>
</dbReference>
<keyword evidence="6" id="KW-1185">Reference proteome</keyword>
<dbReference type="PANTHER" id="PTHR14140:SF27">
    <property type="entry name" value="OS04G0289800 PROTEIN"/>
    <property type="match status" value="1"/>
</dbReference>
<comment type="subcellular location">
    <subcellularLocation>
        <location evidence="2">Nucleus</location>
    </subcellularLocation>
</comment>
<dbReference type="InterPro" id="IPR003105">
    <property type="entry name" value="SRA_YDG"/>
</dbReference>
<dbReference type="GO" id="GO:0005634">
    <property type="term" value="C:nucleus"/>
    <property type="evidence" value="ECO:0007669"/>
    <property type="project" value="UniProtKB-SubCell"/>
</dbReference>
<dbReference type="Pfam" id="PF02182">
    <property type="entry name" value="SAD_SRA"/>
    <property type="match status" value="1"/>
</dbReference>